<organism evidence="2 3">
    <name type="scientific">Pyrocoelia pectoralis</name>
    <dbReference type="NCBI Taxonomy" id="417401"/>
    <lineage>
        <taxon>Eukaryota</taxon>
        <taxon>Metazoa</taxon>
        <taxon>Ecdysozoa</taxon>
        <taxon>Arthropoda</taxon>
        <taxon>Hexapoda</taxon>
        <taxon>Insecta</taxon>
        <taxon>Pterygota</taxon>
        <taxon>Neoptera</taxon>
        <taxon>Endopterygota</taxon>
        <taxon>Coleoptera</taxon>
        <taxon>Polyphaga</taxon>
        <taxon>Elateriformia</taxon>
        <taxon>Elateroidea</taxon>
        <taxon>Lampyridae</taxon>
        <taxon>Lampyrinae</taxon>
        <taxon>Pyrocoelia</taxon>
    </lineage>
</organism>
<dbReference type="SUPFAM" id="SSF47565">
    <property type="entry name" value="Insect pheromone/odorant-binding proteins"/>
    <property type="match status" value="1"/>
</dbReference>
<accession>A0AAN7VLG5</accession>
<evidence type="ECO:0000313" key="3">
    <source>
        <dbReference type="Proteomes" id="UP001329430"/>
    </source>
</evidence>
<proteinExistence type="predicted"/>
<dbReference type="InterPro" id="IPR036728">
    <property type="entry name" value="PBP_GOBP_sf"/>
</dbReference>
<dbReference type="Proteomes" id="UP001329430">
    <property type="component" value="Chromosome 2"/>
</dbReference>
<reference evidence="2 3" key="1">
    <citation type="journal article" date="2024" name="Insects">
        <title>An Improved Chromosome-Level Genome Assembly of the Firefly Pyrocoelia pectoralis.</title>
        <authorList>
            <person name="Fu X."/>
            <person name="Meyer-Rochow V.B."/>
            <person name="Ballantyne L."/>
            <person name="Zhu X."/>
        </authorList>
    </citation>
    <scope>NUCLEOTIDE SEQUENCE [LARGE SCALE GENOMIC DNA]</scope>
    <source>
        <strain evidence="2">XCY_ONT2</strain>
    </source>
</reference>
<evidence type="ECO:0000313" key="2">
    <source>
        <dbReference type="EMBL" id="KAK5647531.1"/>
    </source>
</evidence>
<keyword evidence="1" id="KW-0732">Signal</keyword>
<sequence length="148" mass="16907">MKFVIFLVLFVGLTTCEETTENPLDNDKEKCIVELGLKRDEIIELDNLDFPPDSNSNYNKFVECDSKKKGLMSPKGEILFPEIKKMLLEVPEAKQLSKITFNIYKHIISEALRPCEEITLTTTDPGANMIRVYTCATKEIMKLKESLV</sequence>
<dbReference type="AlphaFoldDB" id="A0AAN7VLG5"/>
<dbReference type="InterPro" id="IPR006170">
    <property type="entry name" value="PBP/GOBP"/>
</dbReference>
<evidence type="ECO:0000256" key="1">
    <source>
        <dbReference type="SAM" id="SignalP"/>
    </source>
</evidence>
<dbReference type="GO" id="GO:0005549">
    <property type="term" value="F:odorant binding"/>
    <property type="evidence" value="ECO:0007669"/>
    <property type="project" value="InterPro"/>
</dbReference>
<gene>
    <name evidence="2" type="ORF">RI129_002423</name>
</gene>
<name>A0AAN7VLG5_9COLE</name>
<feature type="chain" id="PRO_5042886976" evidence="1">
    <location>
        <begin position="17"/>
        <end position="148"/>
    </location>
</feature>
<comment type="caution">
    <text evidence="2">The sequence shown here is derived from an EMBL/GenBank/DDBJ whole genome shotgun (WGS) entry which is preliminary data.</text>
</comment>
<keyword evidence="3" id="KW-1185">Reference proteome</keyword>
<feature type="signal peptide" evidence="1">
    <location>
        <begin position="1"/>
        <end position="16"/>
    </location>
</feature>
<dbReference type="EMBL" id="JAVRBK010000002">
    <property type="protein sequence ID" value="KAK5647531.1"/>
    <property type="molecule type" value="Genomic_DNA"/>
</dbReference>
<dbReference type="Pfam" id="PF01395">
    <property type="entry name" value="PBP_GOBP"/>
    <property type="match status" value="1"/>
</dbReference>
<protein>
    <submittedName>
        <fullName evidence="2">Uncharacterized protein</fullName>
    </submittedName>
</protein>
<dbReference type="Gene3D" id="1.10.238.20">
    <property type="entry name" value="Pheromone/general odorant binding protein domain"/>
    <property type="match status" value="1"/>
</dbReference>